<reference evidence="4" key="1">
    <citation type="submission" date="2021-01" db="EMBL/GenBank/DDBJ databases">
        <title>Whole genome shotgun sequence of Virgisporangium aurantiacum NBRC 16421.</title>
        <authorList>
            <person name="Komaki H."/>
            <person name="Tamura T."/>
        </authorList>
    </citation>
    <scope>NUCLEOTIDE SEQUENCE</scope>
    <source>
        <strain evidence="4">NBRC 16421</strain>
    </source>
</reference>
<evidence type="ECO:0000256" key="3">
    <source>
        <dbReference type="SAM" id="Phobius"/>
    </source>
</evidence>
<feature type="compositionally biased region" description="Polar residues" evidence="2">
    <location>
        <begin position="182"/>
        <end position="192"/>
    </location>
</feature>
<keyword evidence="3" id="KW-0812">Transmembrane</keyword>
<comment type="caution">
    <text evidence="4">The sequence shown here is derived from an EMBL/GenBank/DDBJ whole genome shotgun (WGS) entry which is preliminary data.</text>
</comment>
<evidence type="ECO:0008006" key="6">
    <source>
        <dbReference type="Google" id="ProtNLM"/>
    </source>
</evidence>
<name>A0A8J4E4Z7_9ACTN</name>
<dbReference type="RefSeq" id="WP_204001645.1">
    <property type="nucleotide sequence ID" value="NZ_BOPG01000046.1"/>
</dbReference>
<gene>
    <name evidence="4" type="ORF">Vau01_069280</name>
</gene>
<keyword evidence="1" id="KW-0175">Coiled coil</keyword>
<evidence type="ECO:0000256" key="1">
    <source>
        <dbReference type="SAM" id="Coils"/>
    </source>
</evidence>
<keyword evidence="5" id="KW-1185">Reference proteome</keyword>
<dbReference type="EMBL" id="BOPG01000046">
    <property type="protein sequence ID" value="GIJ59412.1"/>
    <property type="molecule type" value="Genomic_DNA"/>
</dbReference>
<keyword evidence="3" id="KW-1133">Transmembrane helix</keyword>
<proteinExistence type="predicted"/>
<feature type="coiled-coil region" evidence="1">
    <location>
        <begin position="43"/>
        <end position="70"/>
    </location>
</feature>
<evidence type="ECO:0000313" key="4">
    <source>
        <dbReference type="EMBL" id="GIJ59412.1"/>
    </source>
</evidence>
<feature type="region of interest" description="Disordered" evidence="2">
    <location>
        <begin position="178"/>
        <end position="201"/>
    </location>
</feature>
<accession>A0A8J4E4Z7</accession>
<dbReference type="AlphaFoldDB" id="A0A8J4E4Z7"/>
<sequence>MSSTLITVLVVLLVVGAVLVVLGVVANRRRALRQRFGPEYDRVVESTEDRRTAERELRDRERRHAELELRPLDPASRERYSASWEEIQVRFVDAPDQAVGEADDLVTRLVAERGYPTGDYDDQLAHLSVEHARTLDHYRQAHDINERNARGEATTEQLRQALVHYRALFADLLGTEPEHLASTATNPANNRSDGPDRERQP</sequence>
<feature type="transmembrane region" description="Helical" evidence="3">
    <location>
        <begin position="6"/>
        <end position="26"/>
    </location>
</feature>
<organism evidence="4 5">
    <name type="scientific">Virgisporangium aurantiacum</name>
    <dbReference type="NCBI Taxonomy" id="175570"/>
    <lineage>
        <taxon>Bacteria</taxon>
        <taxon>Bacillati</taxon>
        <taxon>Actinomycetota</taxon>
        <taxon>Actinomycetes</taxon>
        <taxon>Micromonosporales</taxon>
        <taxon>Micromonosporaceae</taxon>
        <taxon>Virgisporangium</taxon>
    </lineage>
</organism>
<evidence type="ECO:0000256" key="2">
    <source>
        <dbReference type="SAM" id="MobiDB-lite"/>
    </source>
</evidence>
<evidence type="ECO:0000313" key="5">
    <source>
        <dbReference type="Proteomes" id="UP000612585"/>
    </source>
</evidence>
<protein>
    <recommendedName>
        <fullName evidence="6">Secreted protein</fullName>
    </recommendedName>
</protein>
<dbReference type="Proteomes" id="UP000612585">
    <property type="component" value="Unassembled WGS sequence"/>
</dbReference>
<keyword evidence="3" id="KW-0472">Membrane</keyword>